<evidence type="ECO:0000256" key="1">
    <source>
        <dbReference type="ARBA" id="ARBA00022729"/>
    </source>
</evidence>
<dbReference type="FunFam" id="2.40.10.10:FF:000028">
    <property type="entry name" value="Serine protease easter"/>
    <property type="match status" value="1"/>
</dbReference>
<dbReference type="PANTHER" id="PTHR24260:SF145">
    <property type="entry name" value="FI17609P1-RELATED"/>
    <property type="match status" value="1"/>
</dbReference>
<dbReference type="InterPro" id="IPR001254">
    <property type="entry name" value="Trypsin_dom"/>
</dbReference>
<gene>
    <name evidence="7" type="primary">ea_0</name>
    <name evidence="7" type="ORF">E2C01_012053</name>
</gene>
<organism evidence="7 8">
    <name type="scientific">Portunus trituberculatus</name>
    <name type="common">Swimming crab</name>
    <name type="synonym">Neptunus trituberculatus</name>
    <dbReference type="NCBI Taxonomy" id="210409"/>
    <lineage>
        <taxon>Eukaryota</taxon>
        <taxon>Metazoa</taxon>
        <taxon>Ecdysozoa</taxon>
        <taxon>Arthropoda</taxon>
        <taxon>Crustacea</taxon>
        <taxon>Multicrustacea</taxon>
        <taxon>Malacostraca</taxon>
        <taxon>Eumalacostraca</taxon>
        <taxon>Eucarida</taxon>
        <taxon>Decapoda</taxon>
        <taxon>Pleocyemata</taxon>
        <taxon>Brachyura</taxon>
        <taxon>Eubrachyura</taxon>
        <taxon>Portunoidea</taxon>
        <taxon>Portunidae</taxon>
        <taxon>Portuninae</taxon>
        <taxon>Portunus</taxon>
    </lineage>
</organism>
<evidence type="ECO:0000256" key="2">
    <source>
        <dbReference type="ARBA" id="ARBA00023157"/>
    </source>
</evidence>
<evidence type="ECO:0000256" key="3">
    <source>
        <dbReference type="ARBA" id="ARBA00023180"/>
    </source>
</evidence>
<keyword evidence="5 7" id="KW-0645">Protease</keyword>
<proteinExistence type="inferred from homology"/>
<dbReference type="SUPFAM" id="SSF50494">
    <property type="entry name" value="Trypsin-like serine proteases"/>
    <property type="match status" value="1"/>
</dbReference>
<dbReference type="PRINTS" id="PR00722">
    <property type="entry name" value="CHYMOTRYPSIN"/>
</dbReference>
<dbReference type="InterPro" id="IPR018114">
    <property type="entry name" value="TRYPSIN_HIS"/>
</dbReference>
<comment type="caution">
    <text evidence="7">The sequence shown here is derived from an EMBL/GenBank/DDBJ whole genome shotgun (WGS) entry which is preliminary data.</text>
</comment>
<reference evidence="7 8" key="1">
    <citation type="submission" date="2019-05" db="EMBL/GenBank/DDBJ databases">
        <title>Another draft genome of Portunus trituberculatus and its Hox gene families provides insights of decapod evolution.</title>
        <authorList>
            <person name="Jeong J.-H."/>
            <person name="Song I."/>
            <person name="Kim S."/>
            <person name="Choi T."/>
            <person name="Kim D."/>
            <person name="Ryu S."/>
            <person name="Kim W."/>
        </authorList>
    </citation>
    <scope>NUCLEOTIDE SEQUENCE [LARGE SCALE GENOMIC DNA]</scope>
    <source>
        <tissue evidence="7">Muscle</tissue>
    </source>
</reference>
<keyword evidence="5" id="KW-0720">Serine protease</keyword>
<keyword evidence="1" id="KW-0732">Signal</keyword>
<dbReference type="PANTHER" id="PTHR24260">
    <property type="match status" value="1"/>
</dbReference>
<dbReference type="PROSITE" id="PS00134">
    <property type="entry name" value="TRYPSIN_HIS"/>
    <property type="match status" value="1"/>
</dbReference>
<comment type="similarity">
    <text evidence="4">Belongs to the peptidase S1 family. CLIP subfamily.</text>
</comment>
<feature type="domain" description="Peptidase S1" evidence="6">
    <location>
        <begin position="184"/>
        <end position="439"/>
    </location>
</feature>
<evidence type="ECO:0000256" key="4">
    <source>
        <dbReference type="ARBA" id="ARBA00024195"/>
    </source>
</evidence>
<dbReference type="InterPro" id="IPR051333">
    <property type="entry name" value="CLIP_Serine_Protease"/>
</dbReference>
<dbReference type="GO" id="GO:0006508">
    <property type="term" value="P:proteolysis"/>
    <property type="evidence" value="ECO:0007669"/>
    <property type="project" value="UniProtKB-KW"/>
</dbReference>
<dbReference type="AlphaFoldDB" id="A0A5B7DDL0"/>
<dbReference type="EMBL" id="VSRR010000743">
    <property type="protein sequence ID" value="MPC19145.1"/>
    <property type="molecule type" value="Genomic_DNA"/>
</dbReference>
<evidence type="ECO:0000313" key="7">
    <source>
        <dbReference type="EMBL" id="MPC19145.1"/>
    </source>
</evidence>
<keyword evidence="3" id="KW-0325">Glycoprotein</keyword>
<dbReference type="InterPro" id="IPR033116">
    <property type="entry name" value="TRYPSIN_SER"/>
</dbReference>
<dbReference type="Gene3D" id="3.30.1640.30">
    <property type="match status" value="1"/>
</dbReference>
<dbReference type="InterPro" id="IPR001314">
    <property type="entry name" value="Peptidase_S1A"/>
</dbReference>
<evidence type="ECO:0000313" key="8">
    <source>
        <dbReference type="Proteomes" id="UP000324222"/>
    </source>
</evidence>
<keyword evidence="2" id="KW-1015">Disulfide bond</keyword>
<dbReference type="InterPro" id="IPR038565">
    <property type="entry name" value="CLIP_sf"/>
</dbReference>
<evidence type="ECO:0000259" key="6">
    <source>
        <dbReference type="PROSITE" id="PS50240"/>
    </source>
</evidence>
<dbReference type="SMART" id="SM00020">
    <property type="entry name" value="Tryp_SPc"/>
    <property type="match status" value="1"/>
</dbReference>
<dbReference type="OrthoDB" id="6370098at2759"/>
<accession>A0A5B7DDL0</accession>
<protein>
    <submittedName>
        <fullName evidence="7">Serine protease easter</fullName>
    </submittedName>
</protein>
<keyword evidence="5" id="KW-0378">Hydrolase</keyword>
<dbReference type="Pfam" id="PF00089">
    <property type="entry name" value="Trypsin"/>
    <property type="match status" value="1"/>
</dbReference>
<dbReference type="PROSITE" id="PS50240">
    <property type="entry name" value="TRYPSIN_DOM"/>
    <property type="match status" value="1"/>
</dbReference>
<dbReference type="Proteomes" id="UP000324222">
    <property type="component" value="Unassembled WGS sequence"/>
</dbReference>
<name>A0A5B7DDL0_PORTR</name>
<dbReference type="Gene3D" id="2.40.10.10">
    <property type="entry name" value="Trypsin-like serine proteases"/>
    <property type="match status" value="2"/>
</dbReference>
<keyword evidence="8" id="KW-1185">Reference proteome</keyword>
<dbReference type="GO" id="GO:0004252">
    <property type="term" value="F:serine-type endopeptidase activity"/>
    <property type="evidence" value="ECO:0007669"/>
    <property type="project" value="InterPro"/>
</dbReference>
<sequence length="440" mass="47602">MPGNPVNNINNNHSKGFPDVVAPCNFPLHYKLNTQHQHTVSAEPVCWWFPGVLVRARKRNKMKWRVCCSLVVMAAVVASVTEGAVRTARQARQCSSGEECLSLRVCRSIQDVVSSRRSGWEIIVREAICGQDNGGFRVCCPDSDPGSNNPVVSGSSSTTSQPTVDGETLLPKGSECGQSGNHRVVFGEDAPLYAYPWMVLLGYRDRANPSWKCGGALINDRYVLTAAHCVHRNFTIPSGNGDVVALRVGEHTISIDPDCALTDAVPCSSPEDFDPEEVIVHPQFNKRAPVSDDIALIRLNKKVTFGFSAKPVCLPAAGLDVKSFLGARDAVVAGWGATETTSTSDVLQAAKVPFAEKSTCEPFYRNQLVDEQVCFGGRGNVDSCFGDSGGPVFQTHNELPRFTVLGIVSRGVRECGTPGVPAVYTNVAFYRQWIASSIKP</sequence>
<evidence type="ECO:0000256" key="5">
    <source>
        <dbReference type="RuleBase" id="RU363034"/>
    </source>
</evidence>
<dbReference type="CDD" id="cd00190">
    <property type="entry name" value="Tryp_SPc"/>
    <property type="match status" value="1"/>
</dbReference>
<dbReference type="PROSITE" id="PS00135">
    <property type="entry name" value="TRYPSIN_SER"/>
    <property type="match status" value="1"/>
</dbReference>
<dbReference type="InterPro" id="IPR009003">
    <property type="entry name" value="Peptidase_S1_PA"/>
</dbReference>
<dbReference type="InterPro" id="IPR043504">
    <property type="entry name" value="Peptidase_S1_PA_chymotrypsin"/>
</dbReference>